<feature type="compositionally biased region" description="Basic and acidic residues" evidence="1">
    <location>
        <begin position="34"/>
        <end position="50"/>
    </location>
</feature>
<feature type="region of interest" description="Disordered" evidence="1">
    <location>
        <begin position="34"/>
        <end position="54"/>
    </location>
</feature>
<evidence type="ECO:0000313" key="2">
    <source>
        <dbReference type="EMBL" id="CDX51705.1"/>
    </source>
</evidence>
<organism evidence="2 3">
    <name type="scientific">Mesorhizobium plurifarium</name>
    <dbReference type="NCBI Taxonomy" id="69974"/>
    <lineage>
        <taxon>Bacteria</taxon>
        <taxon>Pseudomonadati</taxon>
        <taxon>Pseudomonadota</taxon>
        <taxon>Alphaproteobacteria</taxon>
        <taxon>Hyphomicrobiales</taxon>
        <taxon>Phyllobacteriaceae</taxon>
        <taxon>Mesorhizobium</taxon>
    </lineage>
</organism>
<protein>
    <submittedName>
        <fullName evidence="2">Uncharacterized protein</fullName>
    </submittedName>
</protein>
<name>A0A0K2VRY2_MESPL</name>
<reference evidence="3" key="1">
    <citation type="submission" date="2014-08" db="EMBL/GenBank/DDBJ databases">
        <authorList>
            <person name="Edwards T."/>
        </authorList>
    </citation>
    <scope>NUCLEOTIDE SEQUENCE [LARGE SCALE GENOMIC DNA]</scope>
</reference>
<sequence>MQFVQISDLWLQDKTFLSIPQWFQLETKWSWHDESATAKRGPAADRRSREGAGIAAPHRADLRGRLRLERR</sequence>
<dbReference type="Proteomes" id="UP000182888">
    <property type="component" value="Unassembled WGS sequence"/>
</dbReference>
<evidence type="ECO:0000313" key="3">
    <source>
        <dbReference type="Proteomes" id="UP000182888"/>
    </source>
</evidence>
<gene>
    <name evidence="2" type="ORF">MPL1032_140050</name>
</gene>
<accession>A0A0K2VRY2</accession>
<dbReference type="EMBL" id="CCND01000006">
    <property type="protein sequence ID" value="CDX51705.1"/>
    <property type="molecule type" value="Genomic_DNA"/>
</dbReference>
<dbReference type="AlphaFoldDB" id="A0A0K2VRY2"/>
<proteinExistence type="predicted"/>
<evidence type="ECO:0000256" key="1">
    <source>
        <dbReference type="SAM" id="MobiDB-lite"/>
    </source>
</evidence>